<comment type="catalytic activity">
    <reaction evidence="13">
        <text>a (2R,3S,4S)-leucoanthocyanidin + NADP(+) = a (2R,3R)-dihydroflavonol + NADPH + H(+)</text>
        <dbReference type="Rhea" id="RHEA:54444"/>
        <dbReference type="ChEBI" id="CHEBI:15378"/>
        <dbReference type="ChEBI" id="CHEBI:57783"/>
        <dbReference type="ChEBI" id="CHEBI:58349"/>
        <dbReference type="ChEBI" id="CHEBI:138176"/>
        <dbReference type="ChEBI" id="CHEBI:138188"/>
        <dbReference type="EC" id="1.1.1.219"/>
    </reaction>
</comment>
<dbReference type="EMBL" id="BMAC01000040">
    <property type="protein sequence ID" value="GFP82254.1"/>
    <property type="molecule type" value="Genomic_DNA"/>
</dbReference>
<gene>
    <name evidence="15" type="ORF">PHJA_000368600</name>
</gene>
<name>A0A830BBV7_9LAMI</name>
<evidence type="ECO:0000256" key="8">
    <source>
        <dbReference type="ARBA" id="ARBA00039057"/>
    </source>
</evidence>
<dbReference type="InterPro" id="IPR001509">
    <property type="entry name" value="Epimerase_deHydtase"/>
</dbReference>
<evidence type="ECO:0000256" key="12">
    <source>
        <dbReference type="ARBA" id="ARBA00048870"/>
    </source>
</evidence>
<feature type="domain" description="NAD-dependent epimerase/dehydratase" evidence="14">
    <location>
        <begin position="2"/>
        <end position="222"/>
    </location>
</feature>
<dbReference type="Pfam" id="PF01370">
    <property type="entry name" value="Epimerase"/>
    <property type="match status" value="1"/>
</dbReference>
<evidence type="ECO:0000256" key="4">
    <source>
        <dbReference type="ARBA" id="ARBA00023241"/>
    </source>
</evidence>
<keyword evidence="4" id="KW-0284">Flavonoid biosynthesis</keyword>
<evidence type="ECO:0000256" key="5">
    <source>
        <dbReference type="ARBA" id="ARBA00023445"/>
    </source>
</evidence>
<comment type="pathway">
    <text evidence="1">Pigment biosynthesis; anthocyanin biosynthesis.</text>
</comment>
<dbReference type="PANTHER" id="PTHR10366:SF563">
    <property type="entry name" value="CINNAMOYL-COA REDUCTASE 16"/>
    <property type="match status" value="1"/>
</dbReference>
<evidence type="ECO:0000313" key="16">
    <source>
        <dbReference type="Proteomes" id="UP000653305"/>
    </source>
</evidence>
<dbReference type="Gene3D" id="3.40.50.720">
    <property type="entry name" value="NAD(P)-binding Rossmann-like Domain"/>
    <property type="match status" value="1"/>
</dbReference>
<evidence type="ECO:0000256" key="7">
    <source>
        <dbReference type="ARBA" id="ARBA00039055"/>
    </source>
</evidence>
<comment type="similarity">
    <text evidence="5">Belongs to the NAD(P)-dependent epimerase/dehydratase family. Dihydroflavonol-4-reductase subfamily.</text>
</comment>
<evidence type="ECO:0000256" key="3">
    <source>
        <dbReference type="ARBA" id="ARBA00023002"/>
    </source>
</evidence>
<dbReference type="FunFam" id="3.40.50.720:FF:000085">
    <property type="entry name" value="Dihydroflavonol reductase"/>
    <property type="match status" value="1"/>
</dbReference>
<dbReference type="SUPFAM" id="SSF51735">
    <property type="entry name" value="NAD(P)-binding Rossmann-fold domains"/>
    <property type="match status" value="1"/>
</dbReference>
<evidence type="ECO:0000313" key="15">
    <source>
        <dbReference type="EMBL" id="GFP82254.1"/>
    </source>
</evidence>
<dbReference type="CDD" id="cd08958">
    <property type="entry name" value="FR_SDR_e"/>
    <property type="match status" value="1"/>
</dbReference>
<keyword evidence="2" id="KW-0521">NADP</keyword>
<dbReference type="EC" id="1.1.1.234" evidence="7"/>
<dbReference type="InterPro" id="IPR050425">
    <property type="entry name" value="NAD(P)_dehydrat-like"/>
</dbReference>
<protein>
    <recommendedName>
        <fullName evidence="9">Dihydroflavonol 4-reductase</fullName>
        <ecNumber evidence="8">1.1.1.219</ecNumber>
        <ecNumber evidence="7">1.1.1.234</ecNumber>
    </recommendedName>
    <alternativeName>
        <fullName evidence="11">Dihydrokaempferol 4-reductase</fullName>
    </alternativeName>
    <alternativeName>
        <fullName evidence="10">Flavanone 4-reductase</fullName>
    </alternativeName>
</protein>
<dbReference type="AlphaFoldDB" id="A0A830BBV7"/>
<evidence type="ECO:0000256" key="10">
    <source>
        <dbReference type="ARBA" id="ARBA00042087"/>
    </source>
</evidence>
<evidence type="ECO:0000256" key="11">
    <source>
        <dbReference type="ARBA" id="ARBA00042831"/>
    </source>
</evidence>
<dbReference type="EC" id="1.1.1.219" evidence="8"/>
<evidence type="ECO:0000256" key="6">
    <source>
        <dbReference type="ARBA" id="ARBA00037100"/>
    </source>
</evidence>
<keyword evidence="3" id="KW-0560">Oxidoreductase</keyword>
<evidence type="ECO:0000256" key="9">
    <source>
        <dbReference type="ARBA" id="ARBA00039963"/>
    </source>
</evidence>
<reference evidence="15" key="1">
    <citation type="submission" date="2020-07" db="EMBL/GenBank/DDBJ databases">
        <title>Ethylene signaling mediates host invasion by parasitic plants.</title>
        <authorList>
            <person name="Yoshida S."/>
        </authorList>
    </citation>
    <scope>NUCLEOTIDE SEQUENCE</scope>
    <source>
        <strain evidence="15">Okayama</strain>
    </source>
</reference>
<comment type="catalytic activity">
    <reaction evidence="12">
        <text>(2S)-flavan-4-ol + NADP(+) = (2S)-flavanone + NADPH + H(+)</text>
        <dbReference type="Rhea" id="RHEA:11228"/>
        <dbReference type="ChEBI" id="CHEBI:15378"/>
        <dbReference type="ChEBI" id="CHEBI:15605"/>
        <dbReference type="ChEBI" id="CHEBI:15606"/>
        <dbReference type="ChEBI" id="CHEBI:57783"/>
        <dbReference type="ChEBI" id="CHEBI:58349"/>
        <dbReference type="EC" id="1.1.1.234"/>
    </reaction>
</comment>
<evidence type="ECO:0000256" key="13">
    <source>
        <dbReference type="ARBA" id="ARBA00049132"/>
    </source>
</evidence>
<comment type="caution">
    <text evidence="15">The sequence shown here is derived from an EMBL/GenBank/DDBJ whole genome shotgun (WGS) entry which is preliminary data.</text>
</comment>
<dbReference type="OrthoDB" id="2735536at2759"/>
<sequence length="300" mass="32901">MRLLQHGYSVNTTIRSRSSKKNISFLTNLPKASEKLHVFHADMDDPDSFGPAIEGCVGVFHVAHPYNDKETEETITNRSVNAMLGILKACLSCKTVRRVIYTSSAAAVMYTEKGPSDVLDEATWSEVDFIRSSNVIGASYSVSKTLTEKAALEFSEKHCLDVVTVIPSLILGPFICDGCPGSVKSSLAMFVEPVQYFENTPFVHIDDVASAHIFLFEHTEAKGRYICSAVETATENLIELISKKHPESQILSTSSSAAAAVKLRSLSSKKLLDAGLRFKHGVEEMFDEAIECCKQKGLLL</sequence>
<evidence type="ECO:0000256" key="1">
    <source>
        <dbReference type="ARBA" id="ARBA00004935"/>
    </source>
</evidence>
<evidence type="ECO:0000259" key="14">
    <source>
        <dbReference type="Pfam" id="PF01370"/>
    </source>
</evidence>
<comment type="function">
    <text evidence="6">Bifunctional enzyme involved in flavonoid metabolism.</text>
</comment>
<dbReference type="PANTHER" id="PTHR10366">
    <property type="entry name" value="NAD DEPENDENT EPIMERASE/DEHYDRATASE"/>
    <property type="match status" value="1"/>
</dbReference>
<evidence type="ECO:0000256" key="2">
    <source>
        <dbReference type="ARBA" id="ARBA00022857"/>
    </source>
</evidence>
<dbReference type="GO" id="GO:0045552">
    <property type="term" value="F:dihydroflavanol 4-reductase activity"/>
    <property type="evidence" value="ECO:0007669"/>
    <property type="project" value="UniProtKB-EC"/>
</dbReference>
<keyword evidence="16" id="KW-1185">Reference proteome</keyword>
<dbReference type="Proteomes" id="UP000653305">
    <property type="component" value="Unassembled WGS sequence"/>
</dbReference>
<proteinExistence type="inferred from homology"/>
<dbReference type="GO" id="GO:0009813">
    <property type="term" value="P:flavonoid biosynthetic process"/>
    <property type="evidence" value="ECO:0007669"/>
    <property type="project" value="UniProtKB-KW"/>
</dbReference>
<dbReference type="InterPro" id="IPR036291">
    <property type="entry name" value="NAD(P)-bd_dom_sf"/>
</dbReference>
<dbReference type="GO" id="GO:0047890">
    <property type="term" value="F:flavanone 4-reductase activity"/>
    <property type="evidence" value="ECO:0007669"/>
    <property type="project" value="UniProtKB-EC"/>
</dbReference>
<accession>A0A830BBV7</accession>
<organism evidence="15 16">
    <name type="scientific">Phtheirospermum japonicum</name>
    <dbReference type="NCBI Taxonomy" id="374723"/>
    <lineage>
        <taxon>Eukaryota</taxon>
        <taxon>Viridiplantae</taxon>
        <taxon>Streptophyta</taxon>
        <taxon>Embryophyta</taxon>
        <taxon>Tracheophyta</taxon>
        <taxon>Spermatophyta</taxon>
        <taxon>Magnoliopsida</taxon>
        <taxon>eudicotyledons</taxon>
        <taxon>Gunneridae</taxon>
        <taxon>Pentapetalae</taxon>
        <taxon>asterids</taxon>
        <taxon>lamiids</taxon>
        <taxon>Lamiales</taxon>
        <taxon>Orobanchaceae</taxon>
        <taxon>Orobanchaceae incertae sedis</taxon>
        <taxon>Phtheirospermum</taxon>
    </lineage>
</organism>